<feature type="chain" id="PRO_5044213235" description="tRNA_anti-like" evidence="1">
    <location>
        <begin position="21"/>
        <end position="239"/>
    </location>
</feature>
<evidence type="ECO:0008006" key="3">
    <source>
        <dbReference type="Google" id="ProtNLM"/>
    </source>
</evidence>
<dbReference type="InterPro" id="IPR024422">
    <property type="entry name" value="Protein_unknown_function_OB"/>
</dbReference>
<name>A0AB39FYQ4_9BURK</name>
<dbReference type="RefSeq" id="WP_368641770.1">
    <property type="nucleotide sequence ID" value="NZ_CP158268.1"/>
</dbReference>
<dbReference type="EMBL" id="CP158268">
    <property type="protein sequence ID" value="XDJ85136.1"/>
    <property type="molecule type" value="Genomic_DNA"/>
</dbReference>
<evidence type="ECO:0000313" key="2">
    <source>
        <dbReference type="EMBL" id="XDJ85136.1"/>
    </source>
</evidence>
<evidence type="ECO:0000256" key="1">
    <source>
        <dbReference type="SAM" id="SignalP"/>
    </source>
</evidence>
<proteinExistence type="predicted"/>
<keyword evidence="1" id="KW-0732">Signal</keyword>
<dbReference type="Pfam" id="PF12869">
    <property type="entry name" value="tRNA_anti-like"/>
    <property type="match status" value="1"/>
</dbReference>
<feature type="signal peptide" evidence="1">
    <location>
        <begin position="1"/>
        <end position="20"/>
    </location>
</feature>
<sequence>MLWRSLFLVVGLIASGATFADGGMSAKQAAIFEYYFQNDFDSFLKGARSVSGGILDIERVTAKKISDDYRQNEVLGDQQYYRKRLLVAGNVKAIKSGMGNSPFLVLDGPEFSAVQAEFDGGSAPRVAKLRKGAKVMIVCQGGGIVLGAPMLAGCRFGDELESDIKEKMLGAIRHPENDEFDGLGLRMGALLSVSEARLGEKTRCGIDQKACDKELSALNKSKSFDQEVKAKAEAMKASR</sequence>
<gene>
    <name evidence="2" type="ORF">ABRZ08_13195</name>
</gene>
<organism evidence="2">
    <name type="scientific">Castellaniella ginsengisoli</name>
    <dbReference type="NCBI Taxonomy" id="546114"/>
    <lineage>
        <taxon>Bacteria</taxon>
        <taxon>Pseudomonadati</taxon>
        <taxon>Pseudomonadota</taxon>
        <taxon>Betaproteobacteria</taxon>
        <taxon>Burkholderiales</taxon>
        <taxon>Alcaligenaceae</taxon>
        <taxon>Castellaniella</taxon>
    </lineage>
</organism>
<dbReference type="AlphaFoldDB" id="A0AB39FYQ4"/>
<reference evidence="2" key="1">
    <citation type="submission" date="2024-05" db="EMBL/GenBank/DDBJ databases">
        <authorList>
            <person name="Luo Y.-C."/>
            <person name="Nicholds J."/>
            <person name="Mortimer T."/>
            <person name="Maboni G."/>
        </authorList>
    </citation>
    <scope>NUCLEOTIDE SEQUENCE</scope>
    <source>
        <strain evidence="2">140124</strain>
    </source>
</reference>
<protein>
    <recommendedName>
        <fullName evidence="3">tRNA_anti-like</fullName>
    </recommendedName>
</protein>
<accession>A0AB39FYQ4</accession>